<comment type="caution">
    <text evidence="2">The sequence shown here is derived from an EMBL/GenBank/DDBJ whole genome shotgun (WGS) entry which is preliminary data.</text>
</comment>
<evidence type="ECO:0000313" key="3">
    <source>
        <dbReference type="Proteomes" id="UP000324800"/>
    </source>
</evidence>
<feature type="region of interest" description="Disordered" evidence="1">
    <location>
        <begin position="1"/>
        <end position="23"/>
    </location>
</feature>
<dbReference type="Proteomes" id="UP000324800">
    <property type="component" value="Unassembled WGS sequence"/>
</dbReference>
<dbReference type="AlphaFoldDB" id="A0A5J4VHQ6"/>
<organism evidence="2 3">
    <name type="scientific">Streblomastix strix</name>
    <dbReference type="NCBI Taxonomy" id="222440"/>
    <lineage>
        <taxon>Eukaryota</taxon>
        <taxon>Metamonada</taxon>
        <taxon>Preaxostyla</taxon>
        <taxon>Oxymonadida</taxon>
        <taxon>Streblomastigidae</taxon>
        <taxon>Streblomastix</taxon>
    </lineage>
</organism>
<sequence>MSSYSKIASSHSSLFSFKGQSREKTISISQLPNIREKYRRYCLNNGNLDIFSSLPPQTGVDESLDQFEESELCRRPCECWLDD</sequence>
<proteinExistence type="predicted"/>
<feature type="compositionally biased region" description="Low complexity" evidence="1">
    <location>
        <begin position="1"/>
        <end position="13"/>
    </location>
</feature>
<protein>
    <submittedName>
        <fullName evidence="2">Uncharacterized protein</fullName>
    </submittedName>
</protein>
<gene>
    <name evidence="2" type="ORF">EZS28_022429</name>
</gene>
<dbReference type="EMBL" id="SNRW01006994">
    <property type="protein sequence ID" value="KAA6382045.1"/>
    <property type="molecule type" value="Genomic_DNA"/>
</dbReference>
<evidence type="ECO:0000256" key="1">
    <source>
        <dbReference type="SAM" id="MobiDB-lite"/>
    </source>
</evidence>
<accession>A0A5J4VHQ6</accession>
<reference evidence="2 3" key="1">
    <citation type="submission" date="2019-03" db="EMBL/GenBank/DDBJ databases">
        <title>Single cell metagenomics reveals metabolic interactions within the superorganism composed of flagellate Streblomastix strix and complex community of Bacteroidetes bacteria on its surface.</title>
        <authorList>
            <person name="Treitli S.C."/>
            <person name="Kolisko M."/>
            <person name="Husnik F."/>
            <person name="Keeling P."/>
            <person name="Hampl V."/>
        </authorList>
    </citation>
    <scope>NUCLEOTIDE SEQUENCE [LARGE SCALE GENOMIC DNA]</scope>
    <source>
        <strain evidence="2">ST1C</strain>
    </source>
</reference>
<evidence type="ECO:0000313" key="2">
    <source>
        <dbReference type="EMBL" id="KAA6382045.1"/>
    </source>
</evidence>
<name>A0A5J4VHQ6_9EUKA</name>